<reference evidence="1 2" key="1">
    <citation type="submission" date="2021-06" db="EMBL/GenBank/DDBJ databases">
        <authorList>
            <person name="Palmer J.M."/>
        </authorList>
    </citation>
    <scope>NUCLEOTIDE SEQUENCE [LARGE SCALE GENOMIC DNA]</scope>
    <source>
        <strain evidence="1 2">MEX-2019</strain>
        <tissue evidence="1">Muscle</tissue>
    </source>
</reference>
<sequence length="129" mass="14030">MKPIRMALVNAGCKLKEMMSSESPDPQHAGSPVAKLQVADQIYVEQMGRRFAGSPVKTLPSTSIVLSEQRNSLVLFSLYLTLMGDWKQFTSCLLSPRTSAGEGYDLSPTSIVSSSPELALSCSWKSSRT</sequence>
<accession>A0AAV9R949</accession>
<keyword evidence="2" id="KW-1185">Reference proteome</keyword>
<protein>
    <submittedName>
        <fullName evidence="1">Uncharacterized protein</fullName>
    </submittedName>
</protein>
<comment type="caution">
    <text evidence="1">The sequence shown here is derived from an EMBL/GenBank/DDBJ whole genome shotgun (WGS) entry which is preliminary data.</text>
</comment>
<name>A0AAV9R949_9TELE</name>
<gene>
    <name evidence="1" type="ORF">CRENBAI_008948</name>
</gene>
<organism evidence="1 2">
    <name type="scientific">Crenichthys baileyi</name>
    <name type="common">White River springfish</name>
    <dbReference type="NCBI Taxonomy" id="28760"/>
    <lineage>
        <taxon>Eukaryota</taxon>
        <taxon>Metazoa</taxon>
        <taxon>Chordata</taxon>
        <taxon>Craniata</taxon>
        <taxon>Vertebrata</taxon>
        <taxon>Euteleostomi</taxon>
        <taxon>Actinopterygii</taxon>
        <taxon>Neopterygii</taxon>
        <taxon>Teleostei</taxon>
        <taxon>Neoteleostei</taxon>
        <taxon>Acanthomorphata</taxon>
        <taxon>Ovalentaria</taxon>
        <taxon>Atherinomorphae</taxon>
        <taxon>Cyprinodontiformes</taxon>
        <taxon>Goodeidae</taxon>
        <taxon>Crenichthys</taxon>
    </lineage>
</organism>
<evidence type="ECO:0000313" key="2">
    <source>
        <dbReference type="Proteomes" id="UP001311232"/>
    </source>
</evidence>
<dbReference type="EMBL" id="JAHHUM010002323">
    <property type="protein sequence ID" value="KAK5604862.1"/>
    <property type="molecule type" value="Genomic_DNA"/>
</dbReference>
<dbReference type="AlphaFoldDB" id="A0AAV9R949"/>
<proteinExistence type="predicted"/>
<evidence type="ECO:0000313" key="1">
    <source>
        <dbReference type="EMBL" id="KAK5604862.1"/>
    </source>
</evidence>
<dbReference type="Proteomes" id="UP001311232">
    <property type="component" value="Unassembled WGS sequence"/>
</dbReference>